<evidence type="ECO:0000256" key="12">
    <source>
        <dbReference type="RuleBase" id="RU363038"/>
    </source>
</evidence>
<dbReference type="Pfam" id="PF03485">
    <property type="entry name" value="Arg_tRNA_synt_N"/>
    <property type="match status" value="1"/>
</dbReference>
<comment type="similarity">
    <text evidence="2 11 12">Belongs to the class-I aminoacyl-tRNA synthetase family.</text>
</comment>
<dbReference type="Pfam" id="PF05746">
    <property type="entry name" value="DALR_1"/>
    <property type="match status" value="1"/>
</dbReference>
<dbReference type="InterPro" id="IPR009080">
    <property type="entry name" value="tRNAsynth_Ia_anticodon-bd"/>
</dbReference>
<dbReference type="PANTHER" id="PTHR11956">
    <property type="entry name" value="ARGINYL-TRNA SYNTHETASE"/>
    <property type="match status" value="1"/>
</dbReference>
<evidence type="ECO:0000256" key="2">
    <source>
        <dbReference type="ARBA" id="ARBA00005594"/>
    </source>
</evidence>
<keyword evidence="5 11" id="KW-0436">Ligase</keyword>
<dbReference type="NCBIfam" id="TIGR00456">
    <property type="entry name" value="argS"/>
    <property type="match status" value="1"/>
</dbReference>
<evidence type="ECO:0000256" key="4">
    <source>
        <dbReference type="ARBA" id="ARBA00022490"/>
    </source>
</evidence>
<dbReference type="InterPro" id="IPR036695">
    <property type="entry name" value="Arg-tRNA-synth_N_sf"/>
</dbReference>
<evidence type="ECO:0000256" key="10">
    <source>
        <dbReference type="ARBA" id="ARBA00049339"/>
    </source>
</evidence>
<dbReference type="AlphaFoldDB" id="A0A1X0DSF3"/>
<organism evidence="13 14">
    <name type="scientific">Mycobacterium heidelbergense</name>
    <dbReference type="NCBI Taxonomy" id="53376"/>
    <lineage>
        <taxon>Bacteria</taxon>
        <taxon>Bacillati</taxon>
        <taxon>Actinomycetota</taxon>
        <taxon>Actinomycetes</taxon>
        <taxon>Mycobacteriales</taxon>
        <taxon>Mycobacteriaceae</taxon>
        <taxon>Mycobacterium</taxon>
        <taxon>Mycobacterium simiae complex</taxon>
    </lineage>
</organism>
<accession>A0A1X0DSF3</accession>
<dbReference type="FunFam" id="3.40.50.620:FF:000062">
    <property type="entry name" value="Arginine--tRNA ligase"/>
    <property type="match status" value="1"/>
</dbReference>
<dbReference type="InterPro" id="IPR008909">
    <property type="entry name" value="DALR_anticod-bd"/>
</dbReference>
<comment type="catalytic activity">
    <reaction evidence="10 11">
        <text>tRNA(Arg) + L-arginine + ATP = L-arginyl-tRNA(Arg) + AMP + diphosphate</text>
        <dbReference type="Rhea" id="RHEA:20301"/>
        <dbReference type="Rhea" id="RHEA-COMP:9658"/>
        <dbReference type="Rhea" id="RHEA-COMP:9673"/>
        <dbReference type="ChEBI" id="CHEBI:30616"/>
        <dbReference type="ChEBI" id="CHEBI:32682"/>
        <dbReference type="ChEBI" id="CHEBI:33019"/>
        <dbReference type="ChEBI" id="CHEBI:78442"/>
        <dbReference type="ChEBI" id="CHEBI:78513"/>
        <dbReference type="ChEBI" id="CHEBI:456215"/>
        <dbReference type="EC" id="6.1.1.19"/>
    </reaction>
</comment>
<dbReference type="SUPFAM" id="SSF47323">
    <property type="entry name" value="Anticodon-binding domain of a subclass of class I aminoacyl-tRNA synthetases"/>
    <property type="match status" value="1"/>
</dbReference>
<protein>
    <recommendedName>
        <fullName evidence="11">Arginine--tRNA ligase</fullName>
        <ecNumber evidence="11">6.1.1.19</ecNumber>
    </recommendedName>
    <alternativeName>
        <fullName evidence="11">Arginyl-tRNA synthetase</fullName>
        <shortName evidence="11">ArgRS</shortName>
    </alternativeName>
</protein>
<reference evidence="13 14" key="1">
    <citation type="submission" date="2017-02" db="EMBL/GenBank/DDBJ databases">
        <title>The new phylogeny of genus Mycobacterium.</title>
        <authorList>
            <person name="Tortoli E."/>
            <person name="Trovato A."/>
            <person name="Cirillo D.M."/>
        </authorList>
    </citation>
    <scope>NUCLEOTIDE SEQUENCE [LARGE SCALE GENOMIC DNA]</scope>
    <source>
        <strain evidence="13 14">DSM 44471</strain>
    </source>
</reference>
<evidence type="ECO:0000313" key="13">
    <source>
        <dbReference type="EMBL" id="ORA74790.1"/>
    </source>
</evidence>
<dbReference type="PANTHER" id="PTHR11956:SF5">
    <property type="entry name" value="ARGININE--TRNA LIGASE, CYTOPLASMIC"/>
    <property type="match status" value="1"/>
</dbReference>
<dbReference type="GO" id="GO:0005737">
    <property type="term" value="C:cytoplasm"/>
    <property type="evidence" value="ECO:0007669"/>
    <property type="project" value="UniProtKB-SubCell"/>
</dbReference>
<dbReference type="FunFam" id="3.30.1360.70:FF:000003">
    <property type="entry name" value="Arginine--tRNA ligase"/>
    <property type="match status" value="1"/>
</dbReference>
<dbReference type="RefSeq" id="WP_083073500.1">
    <property type="nucleotide sequence ID" value="NZ_AP022615.1"/>
</dbReference>
<dbReference type="Pfam" id="PF00750">
    <property type="entry name" value="tRNA-synt_1d"/>
    <property type="match status" value="1"/>
</dbReference>
<evidence type="ECO:0000256" key="3">
    <source>
        <dbReference type="ARBA" id="ARBA00011245"/>
    </source>
</evidence>
<dbReference type="Gene3D" id="3.30.1360.70">
    <property type="entry name" value="Arginyl tRNA synthetase N-terminal domain"/>
    <property type="match status" value="1"/>
</dbReference>
<dbReference type="InterPro" id="IPR014729">
    <property type="entry name" value="Rossmann-like_a/b/a_fold"/>
</dbReference>
<evidence type="ECO:0000256" key="9">
    <source>
        <dbReference type="ARBA" id="ARBA00023146"/>
    </source>
</evidence>
<evidence type="ECO:0000256" key="5">
    <source>
        <dbReference type="ARBA" id="ARBA00022598"/>
    </source>
</evidence>
<dbReference type="Gene3D" id="1.10.730.10">
    <property type="entry name" value="Isoleucyl-tRNA Synthetase, Domain 1"/>
    <property type="match status" value="1"/>
</dbReference>
<name>A0A1X0DSF3_MYCHE</name>
<dbReference type="InterPro" id="IPR005148">
    <property type="entry name" value="Arg-tRNA-synth_N"/>
</dbReference>
<dbReference type="OrthoDB" id="9803211at2"/>
<dbReference type="CDD" id="cd07956">
    <property type="entry name" value="Anticodon_Ia_Arg"/>
    <property type="match status" value="1"/>
</dbReference>
<dbReference type="STRING" id="53376.BST25_08160"/>
<evidence type="ECO:0000256" key="11">
    <source>
        <dbReference type="HAMAP-Rule" id="MF_00123"/>
    </source>
</evidence>
<dbReference type="SMART" id="SM01016">
    <property type="entry name" value="Arg_tRNA_synt_N"/>
    <property type="match status" value="1"/>
</dbReference>
<dbReference type="PRINTS" id="PR01038">
    <property type="entry name" value="TRNASYNTHARG"/>
</dbReference>
<dbReference type="InterPro" id="IPR001278">
    <property type="entry name" value="Arg-tRNA-ligase"/>
</dbReference>
<keyword evidence="7 11" id="KW-0067">ATP-binding</keyword>
<gene>
    <name evidence="11" type="primary">argS</name>
    <name evidence="13" type="ORF">BST25_08160</name>
</gene>
<keyword evidence="14" id="KW-1185">Reference proteome</keyword>
<dbReference type="SUPFAM" id="SSF55190">
    <property type="entry name" value="Arginyl-tRNA synthetase (ArgRS), N-terminal 'additional' domain"/>
    <property type="match status" value="1"/>
</dbReference>
<evidence type="ECO:0000256" key="6">
    <source>
        <dbReference type="ARBA" id="ARBA00022741"/>
    </source>
</evidence>
<dbReference type="GO" id="GO:0004814">
    <property type="term" value="F:arginine-tRNA ligase activity"/>
    <property type="evidence" value="ECO:0007669"/>
    <property type="project" value="UniProtKB-UniRule"/>
</dbReference>
<evidence type="ECO:0000256" key="7">
    <source>
        <dbReference type="ARBA" id="ARBA00022840"/>
    </source>
</evidence>
<dbReference type="InterPro" id="IPR001412">
    <property type="entry name" value="aa-tRNA-synth_I_CS"/>
</dbReference>
<evidence type="ECO:0000256" key="8">
    <source>
        <dbReference type="ARBA" id="ARBA00022917"/>
    </source>
</evidence>
<dbReference type="Proteomes" id="UP000192566">
    <property type="component" value="Unassembled WGS sequence"/>
</dbReference>
<dbReference type="EC" id="6.1.1.19" evidence="11"/>
<comment type="caution">
    <text evidence="13">The sequence shown here is derived from an EMBL/GenBank/DDBJ whole genome shotgun (WGS) entry which is preliminary data.</text>
</comment>
<dbReference type="HAMAP" id="MF_00123">
    <property type="entry name" value="Arg_tRNA_synth"/>
    <property type="match status" value="1"/>
</dbReference>
<dbReference type="PROSITE" id="PS00178">
    <property type="entry name" value="AA_TRNA_LIGASE_I"/>
    <property type="match status" value="1"/>
</dbReference>
<comment type="subunit">
    <text evidence="3 11">Monomer.</text>
</comment>
<dbReference type="EMBL" id="MVHR01000008">
    <property type="protein sequence ID" value="ORA74790.1"/>
    <property type="molecule type" value="Genomic_DNA"/>
</dbReference>
<proteinExistence type="inferred from homology"/>
<sequence length="550" mass="59455">MTPADLAELLKTTAAAVLAERGLDAAALPAAVTVERPRNPDHGDYASNLALQLGKAVGANPRELAGWLAQKLADADGIASAEVAGPGFINMRLEASAQAKVINDVIDAGQNFGRSDALAGHRINLEFVSANPTGPIHIGGTRWAAVGDALGRLLSTQGAGVVREYYFNDHGTQIDRFASSLIAAAKGEPTPEDGYAGTYITDIAAQIVRKAPDALSLPEPEMHETFRAIGVDLMFTHIKESLHEFGTDFDVYTHEESMHTSGRVEQAIARLRETGNIYEKDGATWLRTSAFGDDKDRVVIKSDGKPAYIAGDIAYYLDKRQRGFDLCIYMLGADHHGYVARLKAVAAAFGDDPATVEVLIGQLVNLVRDGQPVRMSKRAGTVLTLDDLVEAIGVDAARYSLIRSSVDTPIDIDLALWSSASNENPVYYVQYAHARLSALARNAAELGLIPDTEHLELLGHDKEGALLRTIGEFPRVLETAASLREPHRVCRYLEDLAGDYHRFYDSCRVLPQGDERPTDLHTARLALCQATRQVIANGLAILGVSAPERM</sequence>
<keyword evidence="4 11" id="KW-0963">Cytoplasm</keyword>
<dbReference type="GO" id="GO:0006420">
    <property type="term" value="P:arginyl-tRNA aminoacylation"/>
    <property type="evidence" value="ECO:0007669"/>
    <property type="project" value="UniProtKB-UniRule"/>
</dbReference>
<keyword evidence="6 11" id="KW-0547">Nucleotide-binding</keyword>
<dbReference type="InterPro" id="IPR035684">
    <property type="entry name" value="ArgRS_core"/>
</dbReference>
<evidence type="ECO:0000256" key="1">
    <source>
        <dbReference type="ARBA" id="ARBA00004496"/>
    </source>
</evidence>
<keyword evidence="8 11" id="KW-0648">Protein biosynthesis</keyword>
<feature type="short sequence motif" description="'HIGH' region" evidence="11">
    <location>
        <begin position="130"/>
        <end position="140"/>
    </location>
</feature>
<dbReference type="GO" id="GO:0005524">
    <property type="term" value="F:ATP binding"/>
    <property type="evidence" value="ECO:0007669"/>
    <property type="project" value="UniProtKB-UniRule"/>
</dbReference>
<dbReference type="Gene3D" id="3.40.50.620">
    <property type="entry name" value="HUPs"/>
    <property type="match status" value="1"/>
</dbReference>
<dbReference type="SMART" id="SM00836">
    <property type="entry name" value="DALR_1"/>
    <property type="match status" value="1"/>
</dbReference>
<comment type="subcellular location">
    <subcellularLocation>
        <location evidence="1 11">Cytoplasm</location>
    </subcellularLocation>
</comment>
<dbReference type="FunFam" id="1.10.730.10:FF:000008">
    <property type="entry name" value="Arginine--tRNA ligase"/>
    <property type="match status" value="1"/>
</dbReference>
<keyword evidence="9 11" id="KW-0030">Aminoacyl-tRNA synthetase</keyword>
<dbReference type="CDD" id="cd00671">
    <property type="entry name" value="ArgRS_core"/>
    <property type="match status" value="1"/>
</dbReference>
<dbReference type="SUPFAM" id="SSF52374">
    <property type="entry name" value="Nucleotidylyl transferase"/>
    <property type="match status" value="1"/>
</dbReference>
<evidence type="ECO:0000313" key="14">
    <source>
        <dbReference type="Proteomes" id="UP000192566"/>
    </source>
</evidence>